<keyword evidence="2" id="KW-0813">Transport</keyword>
<dbReference type="InterPro" id="IPR013766">
    <property type="entry name" value="Thioredoxin_domain"/>
</dbReference>
<gene>
    <name evidence="9" type="primary">trxC</name>
    <name evidence="9" type="ORF">GF339_14470</name>
</gene>
<dbReference type="GO" id="GO:0015035">
    <property type="term" value="F:protein-disulfide reductase activity"/>
    <property type="evidence" value="ECO:0007669"/>
    <property type="project" value="UniProtKB-UniRule"/>
</dbReference>
<dbReference type="GO" id="GO:0045454">
    <property type="term" value="P:cell redox homeostasis"/>
    <property type="evidence" value="ECO:0007669"/>
    <property type="project" value="TreeGrafter"/>
</dbReference>
<dbReference type="InterPro" id="IPR049299">
    <property type="entry name" value="Thio2_N"/>
</dbReference>
<evidence type="ECO:0000313" key="10">
    <source>
        <dbReference type="Proteomes" id="UP000649604"/>
    </source>
</evidence>
<dbReference type="Pfam" id="PF00085">
    <property type="entry name" value="Thioredoxin"/>
    <property type="match status" value="1"/>
</dbReference>
<dbReference type="Gene3D" id="2.30.30.380">
    <property type="entry name" value="Zn-finger domain of Sec23/24"/>
    <property type="match status" value="1"/>
</dbReference>
<dbReference type="EMBL" id="WJJP01000471">
    <property type="protein sequence ID" value="MBD3325786.1"/>
    <property type="molecule type" value="Genomic_DNA"/>
</dbReference>
<comment type="similarity">
    <text evidence="1">Belongs to the thioredoxin family.</text>
</comment>
<dbReference type="PANTHER" id="PTHR45663:SF11">
    <property type="entry name" value="GEO12009P1"/>
    <property type="match status" value="1"/>
</dbReference>
<dbReference type="NCBIfam" id="TIGR01068">
    <property type="entry name" value="thioredoxin"/>
    <property type="match status" value="1"/>
</dbReference>
<dbReference type="InterPro" id="IPR005746">
    <property type="entry name" value="Thioredoxin"/>
</dbReference>
<evidence type="ECO:0000256" key="6">
    <source>
        <dbReference type="ARBA" id="ARBA00023284"/>
    </source>
</evidence>
<dbReference type="PROSITE" id="PS51352">
    <property type="entry name" value="THIOREDOXIN_2"/>
    <property type="match status" value="1"/>
</dbReference>
<dbReference type="Gene3D" id="3.40.30.10">
    <property type="entry name" value="Glutaredoxin"/>
    <property type="match status" value="1"/>
</dbReference>
<feature type="domain" description="Thioredoxin" evidence="8">
    <location>
        <begin position="27"/>
        <end position="149"/>
    </location>
</feature>
<dbReference type="Pfam" id="PF21352">
    <property type="entry name" value="Zn_ribbon_Thio2"/>
    <property type="match status" value="1"/>
</dbReference>
<protein>
    <recommendedName>
        <fullName evidence="7">Thioredoxin</fullName>
    </recommendedName>
</protein>
<evidence type="ECO:0000313" key="9">
    <source>
        <dbReference type="EMBL" id="MBD3325786.1"/>
    </source>
</evidence>
<dbReference type="FunFam" id="3.40.30.10:FF:000001">
    <property type="entry name" value="Thioredoxin"/>
    <property type="match status" value="1"/>
</dbReference>
<dbReference type="AlphaFoldDB" id="A0A9D5Q7D9"/>
<dbReference type="GO" id="GO:0005829">
    <property type="term" value="C:cytosol"/>
    <property type="evidence" value="ECO:0007669"/>
    <property type="project" value="TreeGrafter"/>
</dbReference>
<name>A0A9D5Q7D9_9BACT</name>
<dbReference type="Proteomes" id="UP000649604">
    <property type="component" value="Unassembled WGS sequence"/>
</dbReference>
<evidence type="ECO:0000259" key="8">
    <source>
        <dbReference type="PROSITE" id="PS51352"/>
    </source>
</evidence>
<sequence>MDNLVICPCPQCHTRNRVPRERLGQQAKCGKCGANFLATEPSASAPIPVTDATFPQEVLQSPMPVVVDFWAPWCGPCRMIAPVLEDLARDYAGRIKIAKVNTDENQQTAAQYRIQGIPTLLFVKQGQVVDQVVGAVQKPVLTSKIQQML</sequence>
<evidence type="ECO:0000256" key="2">
    <source>
        <dbReference type="ARBA" id="ARBA00022448"/>
    </source>
</evidence>
<keyword evidence="3" id="KW-0479">Metal-binding</keyword>
<keyword evidence="4" id="KW-0249">Electron transport</keyword>
<dbReference type="PRINTS" id="PR00421">
    <property type="entry name" value="THIOREDOXIN"/>
</dbReference>
<evidence type="ECO:0000256" key="4">
    <source>
        <dbReference type="ARBA" id="ARBA00022982"/>
    </source>
</evidence>
<dbReference type="InterPro" id="IPR017937">
    <property type="entry name" value="Thioredoxin_CS"/>
</dbReference>
<dbReference type="GO" id="GO:0046872">
    <property type="term" value="F:metal ion binding"/>
    <property type="evidence" value="ECO:0007669"/>
    <property type="project" value="UniProtKB-KW"/>
</dbReference>
<evidence type="ECO:0000256" key="5">
    <source>
        <dbReference type="ARBA" id="ARBA00023157"/>
    </source>
</evidence>
<keyword evidence="5" id="KW-1015">Disulfide bond</keyword>
<evidence type="ECO:0000256" key="3">
    <source>
        <dbReference type="ARBA" id="ARBA00022723"/>
    </source>
</evidence>
<proteinExistence type="inferred from homology"/>
<accession>A0A9D5Q7D9</accession>
<keyword evidence="6" id="KW-0676">Redox-active center</keyword>
<dbReference type="InterPro" id="IPR036249">
    <property type="entry name" value="Thioredoxin-like_sf"/>
</dbReference>
<dbReference type="PROSITE" id="PS00194">
    <property type="entry name" value="THIOREDOXIN_1"/>
    <property type="match status" value="1"/>
</dbReference>
<reference evidence="9" key="1">
    <citation type="submission" date="2019-11" db="EMBL/GenBank/DDBJ databases">
        <title>Microbial mats filling the niche in hypersaline microbial mats.</title>
        <authorList>
            <person name="Wong H.L."/>
            <person name="Macleod F.I."/>
            <person name="White R.A. III"/>
            <person name="Burns B.P."/>
        </authorList>
    </citation>
    <scope>NUCLEOTIDE SEQUENCE</scope>
    <source>
        <strain evidence="9">Rbin_158</strain>
    </source>
</reference>
<evidence type="ECO:0000256" key="7">
    <source>
        <dbReference type="NCBIfam" id="TIGR01068"/>
    </source>
</evidence>
<comment type="caution">
    <text evidence="9">The sequence shown here is derived from an EMBL/GenBank/DDBJ whole genome shotgun (WGS) entry which is preliminary data.</text>
</comment>
<dbReference type="SUPFAM" id="SSF52833">
    <property type="entry name" value="Thioredoxin-like"/>
    <property type="match status" value="1"/>
</dbReference>
<dbReference type="CDD" id="cd02947">
    <property type="entry name" value="TRX_family"/>
    <property type="match status" value="1"/>
</dbReference>
<organism evidence="9 10">
    <name type="scientific">candidate division KSB3 bacterium</name>
    <dbReference type="NCBI Taxonomy" id="2044937"/>
    <lineage>
        <taxon>Bacteria</taxon>
        <taxon>candidate division KSB3</taxon>
    </lineage>
</organism>
<evidence type="ECO:0000256" key="1">
    <source>
        <dbReference type="ARBA" id="ARBA00008987"/>
    </source>
</evidence>
<dbReference type="PANTHER" id="PTHR45663">
    <property type="entry name" value="GEO12009P1"/>
    <property type="match status" value="1"/>
</dbReference>
<dbReference type="NCBIfam" id="NF008229">
    <property type="entry name" value="PRK10996.1"/>
    <property type="match status" value="1"/>
</dbReference>